<dbReference type="Pfam" id="PF13821">
    <property type="entry name" value="DUF4187"/>
    <property type="match status" value="1"/>
</dbReference>
<dbReference type="SMART" id="SM01173">
    <property type="entry name" value="DUF4187"/>
    <property type="match status" value="1"/>
</dbReference>
<feature type="non-terminal residue" evidence="2">
    <location>
        <position position="1"/>
    </location>
</feature>
<accession>A0ABV2AMZ7</accession>
<dbReference type="EMBL" id="JBDODL010001045">
    <property type="protein sequence ID" value="MES1921043.1"/>
    <property type="molecule type" value="Genomic_DNA"/>
</dbReference>
<dbReference type="InterPro" id="IPR039249">
    <property type="entry name" value="GPATCH11"/>
</dbReference>
<dbReference type="Pfam" id="PF01585">
    <property type="entry name" value="G-patch"/>
    <property type="match status" value="1"/>
</dbReference>
<reference evidence="2 3" key="1">
    <citation type="journal article" date="2024" name="BMC Biol.">
        <title>Comparative genomics of Ascetosporea gives new insight into the evolutionary basis for animal parasitism in Rhizaria.</title>
        <authorList>
            <person name="Hiltunen Thoren M."/>
            <person name="Onut-Brannstrom I."/>
            <person name="Alfjorden A."/>
            <person name="Peckova H."/>
            <person name="Swords F."/>
            <person name="Hooper C."/>
            <person name="Holzer A.S."/>
            <person name="Bass D."/>
            <person name="Burki F."/>
        </authorList>
    </citation>
    <scope>NUCLEOTIDE SEQUENCE [LARGE SCALE GENOMIC DNA]</scope>
    <source>
        <strain evidence="2">20-A016</strain>
    </source>
</reference>
<evidence type="ECO:0000313" key="3">
    <source>
        <dbReference type="Proteomes" id="UP001439008"/>
    </source>
</evidence>
<dbReference type="PROSITE" id="PS50174">
    <property type="entry name" value="G_PATCH"/>
    <property type="match status" value="1"/>
</dbReference>
<comment type="caution">
    <text evidence="2">The sequence shown here is derived from an EMBL/GenBank/DDBJ whole genome shotgun (WGS) entry which is preliminary data.</text>
</comment>
<keyword evidence="3" id="KW-1185">Reference proteome</keyword>
<sequence length="246" mass="28816">LVNCRKMSEKVEIDYMSDMFLNFDDRTIAKSAKRFGRKTKSAENFKKSIRKIEEENRIKGLSKKIPKTNIGHKLLSKMGYQEGKGLGKQKQGKQNPIPLYIRKRIKDGLGHLSRNDKTDFIISEKTIFEDSKKEDFRLLMQEKHRKTETSRQFLKFLRILDGLRTSLGNCDDNENLAEIIGWNENSEDGEIEDFVENLNLDKLLFSMKNLIGHLRKKYFYCVYCVRKFSNFENLKNECPGDGDDDH</sequence>
<dbReference type="PANTHER" id="PTHR21032:SF0">
    <property type="entry name" value="G PATCH DOMAIN-CONTAINING PROTEIN 11"/>
    <property type="match status" value="1"/>
</dbReference>
<feature type="domain" description="G-patch" evidence="1">
    <location>
        <begin position="67"/>
        <end position="114"/>
    </location>
</feature>
<organism evidence="2 3">
    <name type="scientific">Bonamia ostreae</name>
    <dbReference type="NCBI Taxonomy" id="126728"/>
    <lineage>
        <taxon>Eukaryota</taxon>
        <taxon>Sar</taxon>
        <taxon>Rhizaria</taxon>
        <taxon>Endomyxa</taxon>
        <taxon>Ascetosporea</taxon>
        <taxon>Haplosporida</taxon>
        <taxon>Bonamia</taxon>
    </lineage>
</organism>
<evidence type="ECO:0000313" key="2">
    <source>
        <dbReference type="EMBL" id="MES1921043.1"/>
    </source>
</evidence>
<dbReference type="PANTHER" id="PTHR21032">
    <property type="entry name" value="G PATCH DOMAIN-CONTAINING PROTEIN 11"/>
    <property type="match status" value="1"/>
</dbReference>
<protein>
    <submittedName>
        <fullName evidence="2">G patch domain-containing protein 11</fullName>
    </submittedName>
</protein>
<evidence type="ECO:0000259" key="1">
    <source>
        <dbReference type="PROSITE" id="PS50174"/>
    </source>
</evidence>
<gene>
    <name evidence="2" type="primary">GPATCH11</name>
    <name evidence="2" type="ORF">MHBO_002641</name>
</gene>
<dbReference type="SMART" id="SM00443">
    <property type="entry name" value="G_patch"/>
    <property type="match status" value="1"/>
</dbReference>
<dbReference type="InterPro" id="IPR000467">
    <property type="entry name" value="G_patch_dom"/>
</dbReference>
<dbReference type="Proteomes" id="UP001439008">
    <property type="component" value="Unassembled WGS sequence"/>
</dbReference>
<proteinExistence type="predicted"/>
<name>A0ABV2AMZ7_9EUKA</name>
<dbReference type="InterPro" id="IPR025239">
    <property type="entry name" value="DUF4187"/>
</dbReference>